<dbReference type="Proteomes" id="UP000677054">
    <property type="component" value="Unassembled WGS sequence"/>
</dbReference>
<dbReference type="SUPFAM" id="SSF48173">
    <property type="entry name" value="Cryptochrome/photolyase FAD-binding domain"/>
    <property type="match status" value="1"/>
</dbReference>
<dbReference type="InterPro" id="IPR006050">
    <property type="entry name" value="DNA_photolyase_N"/>
</dbReference>
<evidence type="ECO:0000313" key="17">
    <source>
        <dbReference type="EMBL" id="CAD7245216.1"/>
    </source>
</evidence>
<dbReference type="Gene3D" id="1.10.579.10">
    <property type="entry name" value="DNA Cyclobutane Dipyrimidine Photolyase, subunit A, domain 3"/>
    <property type="match status" value="1"/>
</dbReference>
<reference evidence="17" key="1">
    <citation type="submission" date="2020-11" db="EMBL/GenBank/DDBJ databases">
        <authorList>
            <person name="Tran Van P."/>
        </authorList>
    </citation>
    <scope>NUCLEOTIDE SEQUENCE</scope>
</reference>
<dbReference type="InterPro" id="IPR014729">
    <property type="entry name" value="Rossmann-like_a/b/a_fold"/>
</dbReference>
<evidence type="ECO:0000256" key="15">
    <source>
        <dbReference type="SAM" id="MobiDB-lite"/>
    </source>
</evidence>
<dbReference type="GO" id="GO:0000719">
    <property type="term" value="P:photoreactive repair"/>
    <property type="evidence" value="ECO:0007669"/>
    <property type="project" value="TreeGrafter"/>
</dbReference>
<evidence type="ECO:0000256" key="8">
    <source>
        <dbReference type="ARBA" id="ARBA00023125"/>
    </source>
</evidence>
<proteinExistence type="inferred from homology"/>
<evidence type="ECO:0000256" key="10">
    <source>
        <dbReference type="ARBA" id="ARBA00023239"/>
    </source>
</evidence>
<dbReference type="AlphaFoldDB" id="A0A7R8X7H2"/>
<dbReference type="PANTHER" id="PTHR10211:SF0">
    <property type="entry name" value="DEOXYRIBODIPYRIMIDINE PHOTO-LYASE"/>
    <property type="match status" value="1"/>
</dbReference>
<feature type="region of interest" description="Disordered" evidence="15">
    <location>
        <begin position="1"/>
        <end position="36"/>
    </location>
</feature>
<dbReference type="FunFam" id="3.40.50.620:FF:000110">
    <property type="entry name" value="Deoxyribodipyrimidine photolyase"/>
    <property type="match status" value="1"/>
</dbReference>
<comment type="cofactor">
    <cofactor evidence="1">
        <name>FAD</name>
        <dbReference type="ChEBI" id="CHEBI:57692"/>
    </cofactor>
</comment>
<evidence type="ECO:0000256" key="14">
    <source>
        <dbReference type="ARBA" id="ARBA00083107"/>
    </source>
</evidence>
<dbReference type="GO" id="GO:0003904">
    <property type="term" value="F:deoxyribodipyrimidine photo-lyase activity"/>
    <property type="evidence" value="ECO:0007669"/>
    <property type="project" value="UniProtKB-EC"/>
</dbReference>
<dbReference type="SUPFAM" id="SSF52425">
    <property type="entry name" value="Cryptochrome/photolyase, N-terminal domain"/>
    <property type="match status" value="1"/>
</dbReference>
<dbReference type="Gene3D" id="3.40.50.620">
    <property type="entry name" value="HUPs"/>
    <property type="match status" value="1"/>
</dbReference>
<organism evidence="17">
    <name type="scientific">Darwinula stevensoni</name>
    <dbReference type="NCBI Taxonomy" id="69355"/>
    <lineage>
        <taxon>Eukaryota</taxon>
        <taxon>Metazoa</taxon>
        <taxon>Ecdysozoa</taxon>
        <taxon>Arthropoda</taxon>
        <taxon>Crustacea</taxon>
        <taxon>Oligostraca</taxon>
        <taxon>Ostracoda</taxon>
        <taxon>Podocopa</taxon>
        <taxon>Podocopida</taxon>
        <taxon>Darwinulocopina</taxon>
        <taxon>Darwinuloidea</taxon>
        <taxon>Darwinulidae</taxon>
        <taxon>Darwinula</taxon>
    </lineage>
</organism>
<dbReference type="Gene3D" id="1.25.40.80">
    <property type="match status" value="1"/>
</dbReference>
<gene>
    <name evidence="17" type="ORF">DSTB1V02_LOCUS5090</name>
</gene>
<evidence type="ECO:0000256" key="2">
    <source>
        <dbReference type="ARBA" id="ARBA00006409"/>
    </source>
</evidence>
<dbReference type="InterPro" id="IPR036155">
    <property type="entry name" value="Crypto/Photolyase_N_sf"/>
</dbReference>
<dbReference type="EMBL" id="CAJPEV010000805">
    <property type="protein sequence ID" value="CAG0888693.1"/>
    <property type="molecule type" value="Genomic_DNA"/>
</dbReference>
<feature type="compositionally biased region" description="Polar residues" evidence="15">
    <location>
        <begin position="10"/>
        <end position="29"/>
    </location>
</feature>
<dbReference type="PROSITE" id="PS51645">
    <property type="entry name" value="PHR_CRY_ALPHA_BETA"/>
    <property type="match status" value="1"/>
</dbReference>
<feature type="domain" description="Photolyase/cryptochrome alpha/beta" evidence="16">
    <location>
        <begin position="63"/>
        <end position="195"/>
    </location>
</feature>
<comment type="similarity">
    <text evidence="2">Belongs to the DNA photolyase class-2 family.</text>
</comment>
<name>A0A7R8X7H2_9CRUS</name>
<keyword evidence="6" id="KW-0227">DNA damage</keyword>
<evidence type="ECO:0000256" key="5">
    <source>
        <dbReference type="ARBA" id="ARBA00022630"/>
    </source>
</evidence>
<dbReference type="Pfam" id="PF00875">
    <property type="entry name" value="DNA_photolyase"/>
    <property type="match status" value="1"/>
</dbReference>
<keyword evidence="7" id="KW-0274">FAD</keyword>
<dbReference type="FunFam" id="1.10.579.10:FF:000002">
    <property type="entry name" value="Deoxyribodipyrimidine photolyase"/>
    <property type="match status" value="1"/>
</dbReference>
<evidence type="ECO:0000259" key="16">
    <source>
        <dbReference type="PROSITE" id="PS51645"/>
    </source>
</evidence>
<evidence type="ECO:0000313" key="18">
    <source>
        <dbReference type="Proteomes" id="UP000677054"/>
    </source>
</evidence>
<evidence type="ECO:0000256" key="7">
    <source>
        <dbReference type="ARBA" id="ARBA00022827"/>
    </source>
</evidence>
<dbReference type="InterPro" id="IPR036134">
    <property type="entry name" value="Crypto/Photolyase_FAD-like_sf"/>
</dbReference>
<comment type="catalytic activity">
    <reaction evidence="12">
        <text>cyclobutadipyrimidine (in DNA) = 2 pyrimidine residues (in DNA).</text>
        <dbReference type="EC" id="4.1.99.3"/>
    </reaction>
</comment>
<dbReference type="EC" id="4.1.99.3" evidence="3"/>
<evidence type="ECO:0000256" key="9">
    <source>
        <dbReference type="ARBA" id="ARBA00023204"/>
    </source>
</evidence>
<keyword evidence="5" id="KW-0285">Flavoprotein</keyword>
<evidence type="ECO:0000256" key="3">
    <source>
        <dbReference type="ARBA" id="ARBA00013149"/>
    </source>
</evidence>
<evidence type="ECO:0000256" key="13">
    <source>
        <dbReference type="ARBA" id="ARBA00059220"/>
    </source>
</evidence>
<keyword evidence="10" id="KW-0456">Lyase</keyword>
<dbReference type="GO" id="GO:0003677">
    <property type="term" value="F:DNA binding"/>
    <property type="evidence" value="ECO:0007669"/>
    <property type="project" value="UniProtKB-KW"/>
</dbReference>
<keyword evidence="9" id="KW-0234">DNA repair</keyword>
<keyword evidence="18" id="KW-1185">Reference proteome</keyword>
<dbReference type="FunFam" id="1.25.40.80:FF:000004">
    <property type="entry name" value="Deoxyribodipyrimidine photolyase"/>
    <property type="match status" value="1"/>
</dbReference>
<evidence type="ECO:0000256" key="6">
    <source>
        <dbReference type="ARBA" id="ARBA00022763"/>
    </source>
</evidence>
<evidence type="ECO:0000256" key="1">
    <source>
        <dbReference type="ARBA" id="ARBA00001974"/>
    </source>
</evidence>
<accession>A0A7R8X7H2</accession>
<dbReference type="EMBL" id="LR900322">
    <property type="protein sequence ID" value="CAD7245216.1"/>
    <property type="molecule type" value="Genomic_DNA"/>
</dbReference>
<dbReference type="PANTHER" id="PTHR10211">
    <property type="entry name" value="DEOXYRIBODIPYRIMIDINE PHOTOLYASE"/>
    <property type="match status" value="1"/>
</dbReference>
<dbReference type="OrthoDB" id="496749at2759"/>
<comment type="function">
    <text evidence="13">Involved in repair of UV radiation-induced DNA damage. Catalyzes the light-dependent monomerization (300-600 nm) of cyclobutyl pyrimidine dimers (in cis-syn configuration), which are formed between adjacent bases on the same DNA strand upon exposure to ultraviolet radiation.</text>
</comment>
<dbReference type="GO" id="GO:0009650">
    <property type="term" value="P:UV protection"/>
    <property type="evidence" value="ECO:0007669"/>
    <property type="project" value="UniProtKB-ARBA"/>
</dbReference>
<evidence type="ECO:0000256" key="12">
    <source>
        <dbReference type="ARBA" id="ARBA00033999"/>
    </source>
</evidence>
<evidence type="ECO:0000256" key="11">
    <source>
        <dbReference type="ARBA" id="ARBA00031671"/>
    </source>
</evidence>
<dbReference type="NCBIfam" id="TIGR00591">
    <property type="entry name" value="phr2"/>
    <property type="match status" value="1"/>
</dbReference>
<dbReference type="InterPro" id="IPR008148">
    <property type="entry name" value="DNA_photolyase_2"/>
</dbReference>
<keyword evidence="8" id="KW-0238">DNA-binding</keyword>
<dbReference type="InterPro" id="IPR052219">
    <property type="entry name" value="Photolyase_Class-2"/>
</dbReference>
<protein>
    <recommendedName>
        <fullName evidence="4">Deoxyribodipyrimidine photo-lyase</fullName>
        <ecNumber evidence="3">4.1.99.3</ecNumber>
    </recommendedName>
    <alternativeName>
        <fullName evidence="11">DNA photolyase</fullName>
    </alternativeName>
    <alternativeName>
        <fullName evidence="14">Photoreactivating enzyme</fullName>
    </alternativeName>
</protein>
<sequence>MDPRKIKSRATFSPSCNSKKQKTDFSSQEALPKTGETGKSAVEYDFNKKRVRILSLGQDFEEKGVLYWMSRDQRVMDNWALLYGQHLALKHRLQFHVCFCLVPQFLDATIRHFGFMLKGLQEVEAECQALNIQFHLLKGEAPTVLPQFISQNAIGTVVTDFSPLRLPCSWVESVQKGLPEDVSFFQVDAHNIVPVWETSNQLERKIYITQDKLRGKLADFLSEFPPVVKHPFICSKPCSSINWDEVYMWLECDRSVPEVTWAKPGTSAGMRMLQDFIQNRLKMYAEKRNDPTVDATSNLSPWLHFGQVSPQRCILEVKQLSETYPQSVDKFINEAFIWRELAEHFCTYCPHYDSLEGAEEWARTTLEIHSQDRRPYIYSEGELESGKTHDHLWNVAQKQLVKDGKMHGFLRMYWGKKILEWTPNPEEALKIALHLNDKYELDGRDPNGYVGCMWAICGVHDKEFDERPIYGKIRSMVYESLKRKFNEAESVRYLAGLVITTSNATSGEE</sequence>
<evidence type="ECO:0000256" key="4">
    <source>
        <dbReference type="ARBA" id="ARBA00014046"/>
    </source>
</evidence>